<keyword evidence="3" id="KW-1185">Reference proteome</keyword>
<dbReference type="EMBL" id="JAVDQF010000001">
    <property type="protein sequence ID" value="MDR6269937.1"/>
    <property type="molecule type" value="Genomic_DNA"/>
</dbReference>
<gene>
    <name evidence="2" type="ORF">JOE69_002175</name>
</gene>
<reference evidence="2 3" key="1">
    <citation type="submission" date="2023-07" db="EMBL/GenBank/DDBJ databases">
        <title>Sequencing the genomes of 1000 actinobacteria strains.</title>
        <authorList>
            <person name="Klenk H.-P."/>
        </authorList>
    </citation>
    <scope>NUCLEOTIDE SEQUENCE [LARGE SCALE GENOMIC DNA]</scope>
    <source>
        <strain evidence="2 3">DSM 14555</strain>
    </source>
</reference>
<dbReference type="Pfam" id="PF04020">
    <property type="entry name" value="Phage_holin_4_2"/>
    <property type="match status" value="1"/>
</dbReference>
<comment type="caution">
    <text evidence="2">The sequence shown here is derived from an EMBL/GenBank/DDBJ whole genome shotgun (WGS) entry which is preliminary data.</text>
</comment>
<evidence type="ECO:0000256" key="1">
    <source>
        <dbReference type="SAM" id="Phobius"/>
    </source>
</evidence>
<dbReference type="PANTHER" id="PTHR37309:SF1">
    <property type="entry name" value="SLR0284 PROTEIN"/>
    <property type="match status" value="1"/>
</dbReference>
<dbReference type="PANTHER" id="PTHR37309">
    <property type="entry name" value="SLR0284 PROTEIN"/>
    <property type="match status" value="1"/>
</dbReference>
<dbReference type="InterPro" id="IPR007165">
    <property type="entry name" value="Phage_holin_4_2"/>
</dbReference>
<dbReference type="Proteomes" id="UP001185069">
    <property type="component" value="Unassembled WGS sequence"/>
</dbReference>
<keyword evidence="1" id="KW-0472">Membrane</keyword>
<sequence length="142" mass="15296">MGRFLVRVVISTVALWVTSWVLPGVRISTEGTMNVAQGNDTFASVLAFLFIGLIFGIVNALIKPLVKLISLPVTLLTLGLFTVVINAAMLWLTAWLSSFTPVHFTIDAFFWTAIWAAVIISVLSMIGSGVTGVNRQDSAAAR</sequence>
<evidence type="ECO:0000313" key="3">
    <source>
        <dbReference type="Proteomes" id="UP001185069"/>
    </source>
</evidence>
<accession>A0ABU1JBY3</accession>
<feature type="transmembrane region" description="Helical" evidence="1">
    <location>
        <begin position="42"/>
        <end position="62"/>
    </location>
</feature>
<keyword evidence="1" id="KW-1133">Transmembrane helix</keyword>
<name>A0ABU1JBY3_9MICC</name>
<dbReference type="RefSeq" id="WP_296364690.1">
    <property type="nucleotide sequence ID" value="NZ_BAAAHY010000005.1"/>
</dbReference>
<feature type="transmembrane region" description="Helical" evidence="1">
    <location>
        <begin position="108"/>
        <end position="133"/>
    </location>
</feature>
<feature type="transmembrane region" description="Helical" evidence="1">
    <location>
        <begin position="5"/>
        <end position="22"/>
    </location>
</feature>
<organism evidence="2 3">
    <name type="scientific">Arthrobacter russicus</name>
    <dbReference type="NCBI Taxonomy" id="172040"/>
    <lineage>
        <taxon>Bacteria</taxon>
        <taxon>Bacillati</taxon>
        <taxon>Actinomycetota</taxon>
        <taxon>Actinomycetes</taxon>
        <taxon>Micrococcales</taxon>
        <taxon>Micrococcaceae</taxon>
        <taxon>Arthrobacter</taxon>
    </lineage>
</organism>
<proteinExistence type="predicted"/>
<evidence type="ECO:0000313" key="2">
    <source>
        <dbReference type="EMBL" id="MDR6269937.1"/>
    </source>
</evidence>
<protein>
    <submittedName>
        <fullName evidence="2">Membrane protein</fullName>
    </submittedName>
</protein>
<feature type="transmembrane region" description="Helical" evidence="1">
    <location>
        <begin position="74"/>
        <end position="96"/>
    </location>
</feature>
<keyword evidence="1" id="KW-0812">Transmembrane</keyword>